<sequence>MKTLGHYLVHIAGERLHVGASVVFDGDVHYRAVRRVVLVDLWVVAVVGELSRRHADLAAHVGRREVDVAVEFKLDDDHRTPLIAA</sequence>
<proteinExistence type="predicted"/>
<comment type="caution">
    <text evidence="1">The sequence shown here is derived from an EMBL/GenBank/DDBJ whole genome shotgun (WGS) entry which is preliminary data.</text>
</comment>
<evidence type="ECO:0000313" key="1">
    <source>
        <dbReference type="EMBL" id="MPN07048.1"/>
    </source>
</evidence>
<dbReference type="EMBL" id="VSSQ01053008">
    <property type="protein sequence ID" value="MPN07048.1"/>
    <property type="molecule type" value="Genomic_DNA"/>
</dbReference>
<reference evidence="1" key="1">
    <citation type="submission" date="2019-08" db="EMBL/GenBank/DDBJ databases">
        <authorList>
            <person name="Kucharzyk K."/>
            <person name="Murdoch R.W."/>
            <person name="Higgins S."/>
            <person name="Loffler F."/>
        </authorList>
    </citation>
    <scope>NUCLEOTIDE SEQUENCE</scope>
</reference>
<accession>A0A645EYC5</accession>
<name>A0A645EYC5_9ZZZZ</name>
<organism evidence="1">
    <name type="scientific">bioreactor metagenome</name>
    <dbReference type="NCBI Taxonomy" id="1076179"/>
    <lineage>
        <taxon>unclassified sequences</taxon>
        <taxon>metagenomes</taxon>
        <taxon>ecological metagenomes</taxon>
    </lineage>
</organism>
<dbReference type="AlphaFoldDB" id="A0A645EYC5"/>
<gene>
    <name evidence="1" type="ORF">SDC9_154307</name>
</gene>
<protein>
    <submittedName>
        <fullName evidence="1">Uncharacterized protein</fullName>
    </submittedName>
</protein>